<dbReference type="InterPro" id="IPR039647">
    <property type="entry name" value="EF_hand_pair_protein_CML-like"/>
</dbReference>
<dbReference type="GO" id="GO:0005509">
    <property type="term" value="F:calcium ion binding"/>
    <property type="evidence" value="ECO:0007669"/>
    <property type="project" value="InterPro"/>
</dbReference>
<dbReference type="PROSITE" id="PS00018">
    <property type="entry name" value="EF_HAND_1"/>
    <property type="match status" value="3"/>
</dbReference>
<reference evidence="5" key="2">
    <citation type="journal article" date="2022" name="Hortic Res">
        <title>The genome of Dioscorea zingiberensis sheds light on the biosynthesis, origin and evolution of the medicinally important diosgenin saponins.</title>
        <authorList>
            <person name="Li Y."/>
            <person name="Tan C."/>
            <person name="Li Z."/>
            <person name="Guo J."/>
            <person name="Li S."/>
            <person name="Chen X."/>
            <person name="Wang C."/>
            <person name="Dai X."/>
            <person name="Yang H."/>
            <person name="Song W."/>
            <person name="Hou L."/>
            <person name="Xu J."/>
            <person name="Tong Z."/>
            <person name="Xu A."/>
            <person name="Yuan X."/>
            <person name="Wang W."/>
            <person name="Yang Q."/>
            <person name="Chen L."/>
            <person name="Sun Z."/>
            <person name="Wang K."/>
            <person name="Pan B."/>
            <person name="Chen J."/>
            <person name="Bao Y."/>
            <person name="Liu F."/>
            <person name="Qi X."/>
            <person name="Gang D.R."/>
            <person name="Wen J."/>
            <person name="Li J."/>
        </authorList>
    </citation>
    <scope>NUCLEOTIDE SEQUENCE</scope>
    <source>
        <strain evidence="5">Dzin_1.0</strain>
    </source>
</reference>
<keyword evidence="1" id="KW-0479">Metal-binding</keyword>
<dbReference type="PANTHER" id="PTHR10891">
    <property type="entry name" value="EF-HAND CALCIUM-BINDING DOMAIN CONTAINING PROTEIN"/>
    <property type="match status" value="1"/>
</dbReference>
<keyword evidence="6" id="KW-1185">Reference proteome</keyword>
<dbReference type="OrthoDB" id="26525at2759"/>
<dbReference type="Proteomes" id="UP001085076">
    <property type="component" value="Miscellaneous, Linkage group lg07"/>
</dbReference>
<feature type="domain" description="EF-hand" evidence="4">
    <location>
        <begin position="37"/>
        <end position="72"/>
    </location>
</feature>
<dbReference type="InterPro" id="IPR011992">
    <property type="entry name" value="EF-hand-dom_pair"/>
</dbReference>
<dbReference type="InterPro" id="IPR002048">
    <property type="entry name" value="EF_hand_dom"/>
</dbReference>
<sequence length="139" mass="15871">MDPSELQLVFQMFDRNGDGRISKKELSHSLSKLGIEIPETELAMMIEKIDANSDGCVDMEEFARLYKTIMGDHEEDDEEADMREAFNLFDQNGDRFITEEELRSVLESLGLKQGRTVEDCRRMITKVDVDGEGIMSSIL</sequence>
<accession>A0A9D5C7Z9</accession>
<dbReference type="Gene3D" id="1.10.238.10">
    <property type="entry name" value="EF-hand"/>
    <property type="match status" value="2"/>
</dbReference>
<protein>
    <recommendedName>
        <fullName evidence="4">EF-hand domain-containing protein</fullName>
    </recommendedName>
</protein>
<dbReference type="FunFam" id="1.10.238.10:FF:000001">
    <property type="entry name" value="Calmodulin 1"/>
    <property type="match status" value="1"/>
</dbReference>
<evidence type="ECO:0000313" key="5">
    <source>
        <dbReference type="EMBL" id="KAJ0967988.1"/>
    </source>
</evidence>
<dbReference type="EMBL" id="JAGGNH010000007">
    <property type="protein sequence ID" value="KAJ0967988.1"/>
    <property type="molecule type" value="Genomic_DNA"/>
</dbReference>
<dbReference type="InterPro" id="IPR018247">
    <property type="entry name" value="EF_Hand_1_Ca_BS"/>
</dbReference>
<evidence type="ECO:0000256" key="2">
    <source>
        <dbReference type="ARBA" id="ARBA00022737"/>
    </source>
</evidence>
<proteinExistence type="predicted"/>
<dbReference type="SUPFAM" id="SSF47473">
    <property type="entry name" value="EF-hand"/>
    <property type="match status" value="1"/>
</dbReference>
<keyword evidence="2" id="KW-0677">Repeat</keyword>
<feature type="domain" description="EF-hand" evidence="4">
    <location>
        <begin position="1"/>
        <end position="36"/>
    </location>
</feature>
<keyword evidence="3" id="KW-0106">Calcium</keyword>
<evidence type="ECO:0000313" key="6">
    <source>
        <dbReference type="Proteomes" id="UP001085076"/>
    </source>
</evidence>
<gene>
    <name evidence="5" type="ORF">J5N97_024905</name>
</gene>
<reference evidence="5" key="1">
    <citation type="submission" date="2021-03" db="EMBL/GenBank/DDBJ databases">
        <authorList>
            <person name="Li Z."/>
            <person name="Yang C."/>
        </authorList>
    </citation>
    <scope>NUCLEOTIDE SEQUENCE</scope>
    <source>
        <strain evidence="5">Dzin_1.0</strain>
        <tissue evidence="5">Leaf</tissue>
    </source>
</reference>
<dbReference type="Pfam" id="PF13499">
    <property type="entry name" value="EF-hand_7"/>
    <property type="match status" value="2"/>
</dbReference>
<dbReference type="AlphaFoldDB" id="A0A9D5C7Z9"/>
<comment type="caution">
    <text evidence="5">The sequence shown here is derived from an EMBL/GenBank/DDBJ whole genome shotgun (WGS) entry which is preliminary data.</text>
</comment>
<evidence type="ECO:0000259" key="4">
    <source>
        <dbReference type="PROSITE" id="PS50222"/>
    </source>
</evidence>
<evidence type="ECO:0000256" key="1">
    <source>
        <dbReference type="ARBA" id="ARBA00022723"/>
    </source>
</evidence>
<dbReference type="PROSITE" id="PS50222">
    <property type="entry name" value="EF_HAND_2"/>
    <property type="match status" value="3"/>
</dbReference>
<organism evidence="5 6">
    <name type="scientific">Dioscorea zingiberensis</name>
    <dbReference type="NCBI Taxonomy" id="325984"/>
    <lineage>
        <taxon>Eukaryota</taxon>
        <taxon>Viridiplantae</taxon>
        <taxon>Streptophyta</taxon>
        <taxon>Embryophyta</taxon>
        <taxon>Tracheophyta</taxon>
        <taxon>Spermatophyta</taxon>
        <taxon>Magnoliopsida</taxon>
        <taxon>Liliopsida</taxon>
        <taxon>Dioscoreales</taxon>
        <taxon>Dioscoreaceae</taxon>
        <taxon>Dioscorea</taxon>
    </lineage>
</organism>
<evidence type="ECO:0000256" key="3">
    <source>
        <dbReference type="ARBA" id="ARBA00022837"/>
    </source>
</evidence>
<feature type="domain" description="EF-hand" evidence="4">
    <location>
        <begin position="77"/>
        <end position="112"/>
    </location>
</feature>
<name>A0A9D5C7Z9_9LILI</name>
<dbReference type="SMART" id="SM00054">
    <property type="entry name" value="EFh"/>
    <property type="match status" value="3"/>
</dbReference>